<dbReference type="GO" id="GO:0004483">
    <property type="term" value="F:methyltransferase cap1 activity"/>
    <property type="evidence" value="ECO:0007669"/>
    <property type="project" value="TreeGrafter"/>
</dbReference>
<dbReference type="GO" id="GO:0005634">
    <property type="term" value="C:nucleus"/>
    <property type="evidence" value="ECO:0007669"/>
    <property type="project" value="UniProtKB-ARBA"/>
</dbReference>
<dbReference type="PANTHER" id="PTHR16121">
    <property type="entry name" value="CAP-SPECIFIC MRNA (NUCLEOSIDE-2'-O-)-METHYLTRANSFERASE 1-RELATED"/>
    <property type="match status" value="1"/>
</dbReference>
<feature type="domain" description="Ribosomal RNA methyltransferase FtsJ" evidence="1">
    <location>
        <begin position="70"/>
        <end position="259"/>
    </location>
</feature>
<reference evidence="2" key="1">
    <citation type="journal article" date="2020" name="Nature">
        <title>Giant virus diversity and host interactions through global metagenomics.</title>
        <authorList>
            <person name="Schulz F."/>
            <person name="Roux S."/>
            <person name="Paez-Espino D."/>
            <person name="Jungbluth S."/>
            <person name="Walsh D.A."/>
            <person name="Denef V.J."/>
            <person name="McMahon K.D."/>
            <person name="Konstantinidis K.T."/>
            <person name="Eloe-Fadrosh E.A."/>
            <person name="Kyrpides N.C."/>
            <person name="Woyke T."/>
        </authorList>
    </citation>
    <scope>NUCLEOTIDE SEQUENCE</scope>
    <source>
        <strain evidence="2">GVMAG-S-ERX555967-130</strain>
    </source>
</reference>
<dbReference type="Pfam" id="PF01728">
    <property type="entry name" value="FtsJ"/>
    <property type="match status" value="1"/>
</dbReference>
<dbReference type="InterPro" id="IPR029063">
    <property type="entry name" value="SAM-dependent_MTases_sf"/>
</dbReference>
<sequence>MIFVLRADASDNKQLCENTFKTLSERLSKVKGSIDRYVSQWEQAKKQIHVYEYVYTSSYRPLNLCNVSPVSRSYFKMKDLLYDFKPDISSCVCLAEAPGGFLQCLEEAGARKLIGVTLVSSDKRVPYWNPKISKSPIFHEIRGIQQNGDLLHFENVLSIINSIGIHSVPLVTGDGGFDTTGDYNRQEELSYPLILSEVLIALKIQRLGGTFICKLFDTFLPSTLQLMDILTRCYDHVCCYKPCMSRISNSEKYIVCQGYKGTPTKLMNMLIHQLFHKIQITHWNTSSCFLESVSVYNQTYVDSQCESIQKGVQLIKDKKIKRKATLEQISKGKEWCRKHQFTNTNTNI</sequence>
<organism evidence="2">
    <name type="scientific">viral metagenome</name>
    <dbReference type="NCBI Taxonomy" id="1070528"/>
    <lineage>
        <taxon>unclassified sequences</taxon>
        <taxon>metagenomes</taxon>
        <taxon>organismal metagenomes</taxon>
    </lineage>
</organism>
<protein>
    <recommendedName>
        <fullName evidence="1">Ribosomal RNA methyltransferase FtsJ domain-containing protein</fullName>
    </recommendedName>
</protein>
<dbReference type="SUPFAM" id="SSF53335">
    <property type="entry name" value="S-adenosyl-L-methionine-dependent methyltransferases"/>
    <property type="match status" value="1"/>
</dbReference>
<name>A0A6C0F6Y1_9ZZZZ</name>
<dbReference type="EMBL" id="MN738786">
    <property type="protein sequence ID" value="QHT36854.1"/>
    <property type="molecule type" value="Genomic_DNA"/>
</dbReference>
<dbReference type="InterPro" id="IPR002877">
    <property type="entry name" value="RNA_MeTrfase_FtsJ_dom"/>
</dbReference>
<evidence type="ECO:0000313" key="2">
    <source>
        <dbReference type="EMBL" id="QHT36854.1"/>
    </source>
</evidence>
<accession>A0A6C0F6Y1</accession>
<evidence type="ECO:0000259" key="1">
    <source>
        <dbReference type="Pfam" id="PF01728"/>
    </source>
</evidence>
<dbReference type="GO" id="GO:0032259">
    <property type="term" value="P:methylation"/>
    <property type="evidence" value="ECO:0007669"/>
    <property type="project" value="InterPro"/>
</dbReference>
<dbReference type="InterPro" id="IPR050851">
    <property type="entry name" value="mRNA_Cap_2O-Ribose_MeTrfase"/>
</dbReference>
<dbReference type="Gene3D" id="3.40.50.12760">
    <property type="match status" value="1"/>
</dbReference>
<dbReference type="GO" id="GO:0005737">
    <property type="term" value="C:cytoplasm"/>
    <property type="evidence" value="ECO:0007669"/>
    <property type="project" value="TreeGrafter"/>
</dbReference>
<dbReference type="GO" id="GO:0006370">
    <property type="term" value="P:7-methylguanosine mRNA capping"/>
    <property type="evidence" value="ECO:0007669"/>
    <property type="project" value="TreeGrafter"/>
</dbReference>
<proteinExistence type="predicted"/>
<dbReference type="PANTHER" id="PTHR16121:SF0">
    <property type="entry name" value="CAP-SPECIFIC MRNA (NUCLEOSIDE-2'-O-)-METHYLTRANSFERASE 1"/>
    <property type="match status" value="1"/>
</dbReference>
<dbReference type="AlphaFoldDB" id="A0A6C0F6Y1"/>